<feature type="domain" description="RimM N-terminal" evidence="6">
    <location>
        <begin position="7"/>
        <end position="92"/>
    </location>
</feature>
<name>A0A0M0GI42_SPOGL</name>
<comment type="caution">
    <text evidence="8">The sequence shown here is derived from an EMBL/GenBank/DDBJ whole genome shotgun (WGS) entry which is preliminary data.</text>
</comment>
<dbReference type="InterPro" id="IPR011033">
    <property type="entry name" value="PRC_barrel-like_sf"/>
</dbReference>
<comment type="subunit">
    <text evidence="5">Binds ribosomal protein uS19.</text>
</comment>
<protein>
    <recommendedName>
        <fullName evidence="5">Ribosome maturation factor RimM</fullName>
    </recommendedName>
</protein>
<reference evidence="9" key="1">
    <citation type="submission" date="2015-07" db="EMBL/GenBank/DDBJ databases">
        <title>Fjat-10036 dsm4.</title>
        <authorList>
            <person name="Liu B."/>
            <person name="Wang J."/>
            <person name="Zhu Y."/>
            <person name="Liu G."/>
            <person name="Chen Q."/>
            <person name="Chen Z."/>
            <person name="Lan J."/>
            <person name="Che J."/>
            <person name="Ge C."/>
            <person name="Shi H."/>
            <person name="Pan Z."/>
            <person name="Liu X."/>
        </authorList>
    </citation>
    <scope>NUCLEOTIDE SEQUENCE [LARGE SCALE GENOMIC DNA]</scope>
    <source>
        <strain evidence="9">DSM 4</strain>
    </source>
</reference>
<evidence type="ECO:0000256" key="1">
    <source>
        <dbReference type="ARBA" id="ARBA00022490"/>
    </source>
</evidence>
<dbReference type="GO" id="GO:0043022">
    <property type="term" value="F:ribosome binding"/>
    <property type="evidence" value="ECO:0007669"/>
    <property type="project" value="InterPro"/>
</dbReference>
<dbReference type="PANTHER" id="PTHR33692:SF1">
    <property type="entry name" value="RIBOSOME MATURATION FACTOR RIMM"/>
    <property type="match status" value="1"/>
</dbReference>
<dbReference type="GO" id="GO:0042274">
    <property type="term" value="P:ribosomal small subunit biogenesis"/>
    <property type="evidence" value="ECO:0007669"/>
    <property type="project" value="UniProtKB-UniRule"/>
</dbReference>
<dbReference type="GO" id="GO:0006364">
    <property type="term" value="P:rRNA processing"/>
    <property type="evidence" value="ECO:0007669"/>
    <property type="project" value="UniProtKB-UniRule"/>
</dbReference>
<keyword evidence="1 5" id="KW-0963">Cytoplasm</keyword>
<dbReference type="STRING" id="1459.AF332_21470"/>
<keyword evidence="4 5" id="KW-0143">Chaperone</keyword>
<dbReference type="Gene3D" id="2.30.30.240">
    <property type="entry name" value="PRC-barrel domain"/>
    <property type="match status" value="1"/>
</dbReference>
<sequence>MQKWFNVGKIVNTHGIKGEARVISKTDFAEERYKPGKILYLFLPDTKGDPIELTVKAHRTHKSFDLLTFEGYENINQIEKMKGGILKISEDQLGTLEEDEFYYHEIIGCTVETLDGEEVGKIKEILSPGANDVWVIKGKGGKEILIPYIEDVVKEVNVDDKLVRIDAIKGLLS</sequence>
<dbReference type="InterPro" id="IPR036976">
    <property type="entry name" value="RimM_N_sf"/>
</dbReference>
<keyword evidence="9" id="KW-1185">Reference proteome</keyword>
<organism evidence="8 9">
    <name type="scientific">Sporosarcina globispora</name>
    <name type="common">Bacillus globisporus</name>
    <dbReference type="NCBI Taxonomy" id="1459"/>
    <lineage>
        <taxon>Bacteria</taxon>
        <taxon>Bacillati</taxon>
        <taxon>Bacillota</taxon>
        <taxon>Bacilli</taxon>
        <taxon>Bacillales</taxon>
        <taxon>Caryophanaceae</taxon>
        <taxon>Sporosarcina</taxon>
    </lineage>
</organism>
<dbReference type="Proteomes" id="UP000037109">
    <property type="component" value="Unassembled WGS sequence"/>
</dbReference>
<comment type="domain">
    <text evidence="5">The PRC barrel domain binds ribosomal protein uS19.</text>
</comment>
<dbReference type="HAMAP" id="MF_00014">
    <property type="entry name" value="Ribosome_mat_RimM"/>
    <property type="match status" value="1"/>
</dbReference>
<dbReference type="GO" id="GO:0005737">
    <property type="term" value="C:cytoplasm"/>
    <property type="evidence" value="ECO:0007669"/>
    <property type="project" value="UniProtKB-SubCell"/>
</dbReference>
<evidence type="ECO:0000313" key="8">
    <source>
        <dbReference type="EMBL" id="KON89111.1"/>
    </source>
</evidence>
<evidence type="ECO:0000256" key="2">
    <source>
        <dbReference type="ARBA" id="ARBA00022517"/>
    </source>
</evidence>
<keyword evidence="3 5" id="KW-0698">rRNA processing</keyword>
<comment type="similarity">
    <text evidence="5">Belongs to the RimM family.</text>
</comment>
<proteinExistence type="inferred from homology"/>
<dbReference type="EMBL" id="LGUF01000007">
    <property type="protein sequence ID" value="KON89111.1"/>
    <property type="molecule type" value="Genomic_DNA"/>
</dbReference>
<dbReference type="AlphaFoldDB" id="A0A0M0GI42"/>
<dbReference type="InterPro" id="IPR002676">
    <property type="entry name" value="RimM_N"/>
</dbReference>
<dbReference type="NCBIfam" id="TIGR02273">
    <property type="entry name" value="16S_RimM"/>
    <property type="match status" value="1"/>
</dbReference>
<evidence type="ECO:0000256" key="5">
    <source>
        <dbReference type="HAMAP-Rule" id="MF_00014"/>
    </source>
</evidence>
<dbReference type="RefSeq" id="WP_053436495.1">
    <property type="nucleotide sequence ID" value="NZ_LGUF01000007.1"/>
</dbReference>
<dbReference type="Pfam" id="PF05239">
    <property type="entry name" value="PRC"/>
    <property type="match status" value="1"/>
</dbReference>
<gene>
    <name evidence="5" type="primary">rimM</name>
    <name evidence="8" type="ORF">AF332_21470</name>
</gene>
<dbReference type="InterPro" id="IPR027275">
    <property type="entry name" value="PRC-brl_dom"/>
</dbReference>
<dbReference type="SUPFAM" id="SSF50447">
    <property type="entry name" value="Translation proteins"/>
    <property type="match status" value="1"/>
</dbReference>
<evidence type="ECO:0000256" key="4">
    <source>
        <dbReference type="ARBA" id="ARBA00023186"/>
    </source>
</evidence>
<dbReference type="PANTHER" id="PTHR33692">
    <property type="entry name" value="RIBOSOME MATURATION FACTOR RIMM"/>
    <property type="match status" value="1"/>
</dbReference>
<dbReference type="OrthoDB" id="9810331at2"/>
<evidence type="ECO:0000313" key="9">
    <source>
        <dbReference type="Proteomes" id="UP000037109"/>
    </source>
</evidence>
<evidence type="ECO:0000259" key="7">
    <source>
        <dbReference type="Pfam" id="PF05239"/>
    </source>
</evidence>
<dbReference type="InterPro" id="IPR011961">
    <property type="entry name" value="RimM"/>
</dbReference>
<comment type="function">
    <text evidence="5">An accessory protein needed during the final step in the assembly of 30S ribosomal subunit, possibly for assembly of the head region. Essential for efficient processing of 16S rRNA. May be needed both before and after RbfA during the maturation of 16S rRNA. It has affinity for free ribosomal 30S subunits but not for 70S ribosomes.</text>
</comment>
<dbReference type="Gene3D" id="2.40.30.60">
    <property type="entry name" value="RimM"/>
    <property type="match status" value="1"/>
</dbReference>
<evidence type="ECO:0000259" key="6">
    <source>
        <dbReference type="Pfam" id="PF01782"/>
    </source>
</evidence>
<evidence type="ECO:0000256" key="3">
    <source>
        <dbReference type="ARBA" id="ARBA00022552"/>
    </source>
</evidence>
<keyword evidence="2 5" id="KW-0690">Ribosome biogenesis</keyword>
<accession>A0A0M0GI42</accession>
<dbReference type="InterPro" id="IPR009000">
    <property type="entry name" value="Transl_B-barrel_sf"/>
</dbReference>
<dbReference type="PATRIC" id="fig|1459.3.peg.4737"/>
<dbReference type="SUPFAM" id="SSF50346">
    <property type="entry name" value="PRC-barrel domain"/>
    <property type="match status" value="1"/>
</dbReference>
<feature type="domain" description="PRC-barrel" evidence="7">
    <location>
        <begin position="98"/>
        <end position="172"/>
    </location>
</feature>
<dbReference type="Pfam" id="PF01782">
    <property type="entry name" value="RimM"/>
    <property type="match status" value="1"/>
</dbReference>
<comment type="subcellular location">
    <subcellularLocation>
        <location evidence="5">Cytoplasm</location>
    </subcellularLocation>
</comment>
<dbReference type="GO" id="GO:0005840">
    <property type="term" value="C:ribosome"/>
    <property type="evidence" value="ECO:0007669"/>
    <property type="project" value="InterPro"/>
</dbReference>